<keyword evidence="4" id="KW-0808">Transferase</keyword>
<dbReference type="InterPro" id="IPR051612">
    <property type="entry name" value="Teichoic_Acid_Biosynth"/>
</dbReference>
<comment type="similarity">
    <text evidence="2">Belongs to the CDP-glycerol glycerophosphotransferase family.</text>
</comment>
<dbReference type="RefSeq" id="WP_195749974.1">
    <property type="nucleotide sequence ID" value="NZ_JADOFP010000008.1"/>
</dbReference>
<comment type="subcellular location">
    <subcellularLocation>
        <location evidence="1">Cell membrane</location>
        <topology evidence="1">Peripheral membrane protein</topology>
    </subcellularLocation>
</comment>
<comment type="caution">
    <text evidence="7">The sequence shown here is derived from an EMBL/GenBank/DDBJ whole genome shotgun (WGS) entry which is preliminary data.</text>
</comment>
<sequence>MKSLLKKNRAMALLTIYVGVFLFKIIEKFVKTRKNEVLFVSFAGKQFSDSPKVIYEHLRNNNGDLKLTWAFTDPDQFDVENKLKINSLKYFIFLAKSKYWISNASIERLLPFTSKKHVYINTWHGTPLKKLGKDDEKSDFLVKNWYENADIDYFTVSSDYDFKIFKEVFPKAKNFIKGGLPRNEILHKAESDVEFSKTVRNKVSKNLGLDENKKTILYAPTFRDTKELSEKFNHLLNDSHIKKIADEYNLLFRGHYFSENKIVDTMIDVSNYPDINELFITADALITDYSSVLFDFSILRKKIILFTPDYEQYVSERGFYMEPKNLGLPILYNLVDLVKYLESSGIEEDTKENLAFYQNYNTYPFSSINTILKIVDDN</sequence>
<dbReference type="EMBL" id="JADOFP010000008">
    <property type="protein sequence ID" value="MBF7115604.1"/>
    <property type="molecule type" value="Genomic_DNA"/>
</dbReference>
<reference evidence="7" key="1">
    <citation type="submission" date="2020-11" db="EMBL/GenBank/DDBJ databases">
        <title>Antibiotic susceptibility profiles of Pediococcus pentosaceus from various origins and their implications for the safety assessment of strains with food-technology applications.</title>
        <authorList>
            <person name="Shani N."/>
            <person name="Oberhaensli S."/>
            <person name="Arias E."/>
        </authorList>
    </citation>
    <scope>NUCLEOTIDE SEQUENCE</scope>
    <source>
        <strain evidence="7">FAM 24207</strain>
    </source>
</reference>
<dbReference type="Pfam" id="PF04464">
    <property type="entry name" value="Glyphos_transf"/>
    <property type="match status" value="1"/>
</dbReference>
<evidence type="ECO:0000256" key="2">
    <source>
        <dbReference type="ARBA" id="ARBA00010488"/>
    </source>
</evidence>
<evidence type="ECO:0000313" key="7">
    <source>
        <dbReference type="EMBL" id="MBF7115604.1"/>
    </source>
</evidence>
<dbReference type="GO" id="GO:0005886">
    <property type="term" value="C:plasma membrane"/>
    <property type="evidence" value="ECO:0007669"/>
    <property type="project" value="UniProtKB-SubCell"/>
</dbReference>
<dbReference type="SUPFAM" id="SSF53756">
    <property type="entry name" value="UDP-Glycosyltransferase/glycogen phosphorylase"/>
    <property type="match status" value="1"/>
</dbReference>
<keyword evidence="5" id="KW-0777">Teichoic acid biosynthesis</keyword>
<dbReference type="GO" id="GO:0047355">
    <property type="term" value="F:CDP-glycerol glycerophosphotransferase activity"/>
    <property type="evidence" value="ECO:0007669"/>
    <property type="project" value="InterPro"/>
</dbReference>
<dbReference type="Gene3D" id="3.40.50.11820">
    <property type="match status" value="1"/>
</dbReference>
<evidence type="ECO:0000313" key="8">
    <source>
        <dbReference type="Proteomes" id="UP001194632"/>
    </source>
</evidence>
<dbReference type="GO" id="GO:0019350">
    <property type="term" value="P:teichoic acid biosynthetic process"/>
    <property type="evidence" value="ECO:0007669"/>
    <property type="project" value="UniProtKB-KW"/>
</dbReference>
<proteinExistence type="inferred from homology"/>
<dbReference type="InterPro" id="IPR043148">
    <property type="entry name" value="TagF_C"/>
</dbReference>
<gene>
    <name evidence="7" type="ORF">ITQ90_09045</name>
</gene>
<evidence type="ECO:0000256" key="3">
    <source>
        <dbReference type="ARBA" id="ARBA00022475"/>
    </source>
</evidence>
<keyword evidence="6" id="KW-0472">Membrane</keyword>
<dbReference type="Gene3D" id="3.40.50.12580">
    <property type="match status" value="1"/>
</dbReference>
<keyword evidence="3" id="KW-1003">Cell membrane</keyword>
<name>A0AB73HHK1_PEDPE</name>
<organism evidence="7 8">
    <name type="scientific">Pediococcus pentosaceus</name>
    <dbReference type="NCBI Taxonomy" id="1255"/>
    <lineage>
        <taxon>Bacteria</taxon>
        <taxon>Bacillati</taxon>
        <taxon>Bacillota</taxon>
        <taxon>Bacilli</taxon>
        <taxon>Lactobacillales</taxon>
        <taxon>Lactobacillaceae</taxon>
        <taxon>Pediococcus</taxon>
    </lineage>
</organism>
<dbReference type="InterPro" id="IPR007554">
    <property type="entry name" value="Glycerophosphate_synth"/>
</dbReference>
<evidence type="ECO:0000256" key="6">
    <source>
        <dbReference type="ARBA" id="ARBA00023136"/>
    </source>
</evidence>
<dbReference type="AlphaFoldDB" id="A0AB73HHK1"/>
<dbReference type="PANTHER" id="PTHR37316:SF3">
    <property type="entry name" value="TEICHOIC ACID GLYCEROL-PHOSPHATE TRANSFERASE"/>
    <property type="match status" value="1"/>
</dbReference>
<evidence type="ECO:0000256" key="1">
    <source>
        <dbReference type="ARBA" id="ARBA00004202"/>
    </source>
</evidence>
<evidence type="ECO:0000256" key="5">
    <source>
        <dbReference type="ARBA" id="ARBA00022944"/>
    </source>
</evidence>
<accession>A0AB73HHK1</accession>
<protein>
    <submittedName>
        <fullName evidence="7">CDP-glycerol glycerophosphotransferase family protein</fullName>
    </submittedName>
</protein>
<dbReference type="Proteomes" id="UP001194632">
    <property type="component" value="Unassembled WGS sequence"/>
</dbReference>
<dbReference type="PANTHER" id="PTHR37316">
    <property type="entry name" value="TEICHOIC ACID GLYCEROL-PHOSPHATE PRIMASE"/>
    <property type="match status" value="1"/>
</dbReference>
<evidence type="ECO:0000256" key="4">
    <source>
        <dbReference type="ARBA" id="ARBA00022679"/>
    </source>
</evidence>
<dbReference type="InterPro" id="IPR043149">
    <property type="entry name" value="TagF_N"/>
</dbReference>